<name>A0ABQ7LTJ3_BRACM</name>
<dbReference type="EMBL" id="JADBGQ010000007">
    <property type="protein sequence ID" value="KAG5389888.1"/>
    <property type="molecule type" value="Genomic_DNA"/>
</dbReference>
<protein>
    <submittedName>
        <fullName evidence="2">Uncharacterized protein</fullName>
    </submittedName>
</protein>
<feature type="region of interest" description="Disordered" evidence="1">
    <location>
        <begin position="82"/>
        <end position="112"/>
    </location>
</feature>
<accession>A0ABQ7LTJ3</accession>
<proteinExistence type="predicted"/>
<gene>
    <name evidence="2" type="primary">A08g508880.1_BraROA</name>
    <name evidence="2" type="ORF">IGI04_031429</name>
</gene>
<reference evidence="2 3" key="1">
    <citation type="submission" date="2021-03" db="EMBL/GenBank/DDBJ databases">
        <authorList>
            <person name="King G.J."/>
            <person name="Bancroft I."/>
            <person name="Baten A."/>
            <person name="Bloomfield J."/>
            <person name="Borpatragohain P."/>
            <person name="He Z."/>
            <person name="Irish N."/>
            <person name="Irwin J."/>
            <person name="Liu K."/>
            <person name="Mauleon R.P."/>
            <person name="Moore J."/>
            <person name="Morris R."/>
            <person name="Ostergaard L."/>
            <person name="Wang B."/>
            <person name="Wells R."/>
        </authorList>
    </citation>
    <scope>NUCLEOTIDE SEQUENCE [LARGE SCALE GENOMIC DNA]</scope>
    <source>
        <strain evidence="2">R-o-18</strain>
        <tissue evidence="2">Leaf</tissue>
    </source>
</reference>
<evidence type="ECO:0000313" key="3">
    <source>
        <dbReference type="Proteomes" id="UP000823674"/>
    </source>
</evidence>
<organism evidence="2 3">
    <name type="scientific">Brassica rapa subsp. trilocularis</name>
    <dbReference type="NCBI Taxonomy" id="1813537"/>
    <lineage>
        <taxon>Eukaryota</taxon>
        <taxon>Viridiplantae</taxon>
        <taxon>Streptophyta</taxon>
        <taxon>Embryophyta</taxon>
        <taxon>Tracheophyta</taxon>
        <taxon>Spermatophyta</taxon>
        <taxon>Magnoliopsida</taxon>
        <taxon>eudicotyledons</taxon>
        <taxon>Gunneridae</taxon>
        <taxon>Pentapetalae</taxon>
        <taxon>rosids</taxon>
        <taxon>malvids</taxon>
        <taxon>Brassicales</taxon>
        <taxon>Brassicaceae</taxon>
        <taxon>Brassiceae</taxon>
        <taxon>Brassica</taxon>
    </lineage>
</organism>
<evidence type="ECO:0000256" key="1">
    <source>
        <dbReference type="SAM" id="MobiDB-lite"/>
    </source>
</evidence>
<evidence type="ECO:0000313" key="2">
    <source>
        <dbReference type="EMBL" id="KAG5389888.1"/>
    </source>
</evidence>
<comment type="caution">
    <text evidence="2">The sequence shown here is derived from an EMBL/GenBank/DDBJ whole genome shotgun (WGS) entry which is preliminary data.</text>
</comment>
<dbReference type="Proteomes" id="UP000823674">
    <property type="component" value="Chromosome A08"/>
</dbReference>
<keyword evidence="3" id="KW-1185">Reference proteome</keyword>
<feature type="non-terminal residue" evidence="2">
    <location>
        <position position="1"/>
    </location>
</feature>
<feature type="compositionally biased region" description="Basic and acidic residues" evidence="1">
    <location>
        <begin position="89"/>
        <end position="100"/>
    </location>
</feature>
<sequence length="112" mass="13256">RERVFPFSRLRVSIVAEFRYFGDEKSSSKSRLIFFYLSKSLIVSAIKPKEPLMFQTLIHSPSSSFSRNQFRWIWTNLRSQFKDSNIMDPPDKDPDPDTLKLSRYPIRPMPIP</sequence>